<feature type="compositionally biased region" description="Low complexity" evidence="1">
    <location>
        <begin position="214"/>
        <end position="225"/>
    </location>
</feature>
<dbReference type="AlphaFoldDB" id="A0A8B9QHR8"/>
<dbReference type="Proteomes" id="UP000694424">
    <property type="component" value="Unplaced"/>
</dbReference>
<feature type="compositionally biased region" description="Basic and acidic residues" evidence="1">
    <location>
        <begin position="188"/>
        <end position="197"/>
    </location>
</feature>
<protein>
    <submittedName>
        <fullName evidence="2">Uncharacterized protein</fullName>
    </submittedName>
</protein>
<accession>A0A8B9QHR8</accession>
<feature type="region of interest" description="Disordered" evidence="1">
    <location>
        <begin position="134"/>
        <end position="247"/>
    </location>
</feature>
<reference evidence="2" key="1">
    <citation type="submission" date="2025-08" db="UniProtKB">
        <authorList>
            <consortium name="Ensembl"/>
        </authorList>
    </citation>
    <scope>IDENTIFICATION</scope>
</reference>
<dbReference type="Ensembl" id="ENSAOWT00000028741.1">
    <property type="protein sequence ID" value="ENSAOWP00000025357.1"/>
    <property type="gene ID" value="ENSAOWG00000017146.1"/>
</dbReference>
<name>A0A8B9QHR8_APTOW</name>
<keyword evidence="3" id="KW-1185">Reference proteome</keyword>
<organism evidence="2 3">
    <name type="scientific">Apteryx owenii</name>
    <name type="common">Little spotted kiwi</name>
    <dbReference type="NCBI Taxonomy" id="8824"/>
    <lineage>
        <taxon>Eukaryota</taxon>
        <taxon>Metazoa</taxon>
        <taxon>Chordata</taxon>
        <taxon>Craniata</taxon>
        <taxon>Vertebrata</taxon>
        <taxon>Euteleostomi</taxon>
        <taxon>Archelosauria</taxon>
        <taxon>Archosauria</taxon>
        <taxon>Dinosauria</taxon>
        <taxon>Saurischia</taxon>
        <taxon>Theropoda</taxon>
        <taxon>Coelurosauria</taxon>
        <taxon>Aves</taxon>
        <taxon>Palaeognathae</taxon>
        <taxon>Apterygiformes</taxon>
        <taxon>Apterygidae</taxon>
        <taxon>Apteryx</taxon>
    </lineage>
</organism>
<evidence type="ECO:0000313" key="3">
    <source>
        <dbReference type="Proteomes" id="UP000694424"/>
    </source>
</evidence>
<evidence type="ECO:0000256" key="1">
    <source>
        <dbReference type="SAM" id="MobiDB-lite"/>
    </source>
</evidence>
<proteinExistence type="predicted"/>
<reference evidence="2" key="2">
    <citation type="submission" date="2025-09" db="UniProtKB">
        <authorList>
            <consortium name="Ensembl"/>
        </authorList>
    </citation>
    <scope>IDENTIFICATION</scope>
</reference>
<evidence type="ECO:0000313" key="2">
    <source>
        <dbReference type="Ensembl" id="ENSAOWP00000025357.1"/>
    </source>
</evidence>
<sequence length="247" mass="25972">SGRTQISWSCATQCPWRSSKWEKRATTQSTRVTPLLSRTGCSVTPCLACALCVTARAGPSGSRSLSLVLRPVPGGLPLQQTGVITGRAGGATGTRQAAADSPEGWRALWGRGAGCRSRGLCCCRVLWQPCSSFASPIPKGEPGPMAPKGGKTRKKRAQVKADPEAPTPKVTTRTSKRRPRGAGSPPKPTEEKQKVVTDADEPGQGRARRRRKAAAAPASSEPEAPVKAKRSRAFARRGSGTAPAARL</sequence>